<keyword evidence="1" id="KW-0472">Membrane</keyword>
<dbReference type="Gramene" id="C.cajan_12658.t">
    <property type="protein sequence ID" value="C.cajan_12658.t.cds1"/>
    <property type="gene ID" value="C.cajan_12658"/>
</dbReference>
<protein>
    <recommendedName>
        <fullName evidence="4">HAT C-terminal dimerisation domain-containing protein</fullName>
    </recommendedName>
</protein>
<sequence length="66" mass="7597">INVLKKVLKEKINTSIKILNCIKKFDSFSNACITFTILLAIPLHAIIQRSFLKLKLLKLYLNINLL</sequence>
<name>A0A151TI54_CAJCA</name>
<evidence type="ECO:0000313" key="3">
    <source>
        <dbReference type="Proteomes" id="UP000075243"/>
    </source>
</evidence>
<gene>
    <name evidence="2" type="ORF">KK1_013047</name>
</gene>
<organism evidence="2 3">
    <name type="scientific">Cajanus cajan</name>
    <name type="common">Pigeon pea</name>
    <name type="synonym">Cajanus indicus</name>
    <dbReference type="NCBI Taxonomy" id="3821"/>
    <lineage>
        <taxon>Eukaryota</taxon>
        <taxon>Viridiplantae</taxon>
        <taxon>Streptophyta</taxon>
        <taxon>Embryophyta</taxon>
        <taxon>Tracheophyta</taxon>
        <taxon>Spermatophyta</taxon>
        <taxon>Magnoliopsida</taxon>
        <taxon>eudicotyledons</taxon>
        <taxon>Gunneridae</taxon>
        <taxon>Pentapetalae</taxon>
        <taxon>rosids</taxon>
        <taxon>fabids</taxon>
        <taxon>Fabales</taxon>
        <taxon>Fabaceae</taxon>
        <taxon>Papilionoideae</taxon>
        <taxon>50 kb inversion clade</taxon>
        <taxon>NPAAA clade</taxon>
        <taxon>indigoferoid/millettioid clade</taxon>
        <taxon>Phaseoleae</taxon>
        <taxon>Cajanus</taxon>
    </lineage>
</organism>
<evidence type="ECO:0000313" key="2">
    <source>
        <dbReference type="EMBL" id="KYP66740.1"/>
    </source>
</evidence>
<keyword evidence="1" id="KW-1133">Transmembrane helix</keyword>
<feature type="transmembrane region" description="Helical" evidence="1">
    <location>
        <begin position="28"/>
        <end position="47"/>
    </location>
</feature>
<keyword evidence="1" id="KW-0812">Transmembrane</keyword>
<evidence type="ECO:0000256" key="1">
    <source>
        <dbReference type="SAM" id="Phobius"/>
    </source>
</evidence>
<feature type="non-terminal residue" evidence="2">
    <location>
        <position position="1"/>
    </location>
</feature>
<reference evidence="2 3" key="1">
    <citation type="journal article" date="2012" name="Nat. Biotechnol.">
        <title>Draft genome sequence of pigeonpea (Cajanus cajan), an orphan legume crop of resource-poor farmers.</title>
        <authorList>
            <person name="Varshney R.K."/>
            <person name="Chen W."/>
            <person name="Li Y."/>
            <person name="Bharti A.K."/>
            <person name="Saxena R.K."/>
            <person name="Schlueter J.A."/>
            <person name="Donoghue M.T."/>
            <person name="Azam S."/>
            <person name="Fan G."/>
            <person name="Whaley A.M."/>
            <person name="Farmer A.D."/>
            <person name="Sheridan J."/>
            <person name="Iwata A."/>
            <person name="Tuteja R."/>
            <person name="Penmetsa R.V."/>
            <person name="Wu W."/>
            <person name="Upadhyaya H.D."/>
            <person name="Yang S.P."/>
            <person name="Shah T."/>
            <person name="Saxena K.B."/>
            <person name="Michael T."/>
            <person name="McCombie W.R."/>
            <person name="Yang B."/>
            <person name="Zhang G."/>
            <person name="Yang H."/>
            <person name="Wang J."/>
            <person name="Spillane C."/>
            <person name="Cook D.R."/>
            <person name="May G.D."/>
            <person name="Xu X."/>
            <person name="Jackson S.A."/>
        </authorList>
    </citation>
    <scope>NUCLEOTIDE SEQUENCE [LARGE SCALE GENOMIC DNA]</scope>
    <source>
        <strain evidence="3">cv. Asha</strain>
    </source>
</reference>
<evidence type="ECO:0008006" key="4">
    <source>
        <dbReference type="Google" id="ProtNLM"/>
    </source>
</evidence>
<dbReference type="EMBL" id="CM003608">
    <property type="protein sequence ID" value="KYP66740.1"/>
    <property type="molecule type" value="Genomic_DNA"/>
</dbReference>
<accession>A0A151TI54</accession>
<dbReference type="Proteomes" id="UP000075243">
    <property type="component" value="Chromosome 6"/>
</dbReference>
<proteinExistence type="predicted"/>
<keyword evidence="3" id="KW-1185">Reference proteome</keyword>
<dbReference type="AlphaFoldDB" id="A0A151TI54"/>